<dbReference type="EMBL" id="JAKVIN010000003">
    <property type="protein sequence ID" value="MCJ8149482.1"/>
    <property type="molecule type" value="Genomic_DNA"/>
</dbReference>
<name>A0ABT0CLJ4_9HYPH</name>
<comment type="caution">
    <text evidence="1">The sequence shown here is derived from an EMBL/GenBank/DDBJ whole genome shotgun (WGS) entry which is preliminary data.</text>
</comment>
<proteinExistence type="predicted"/>
<reference evidence="1 2" key="1">
    <citation type="submission" date="2022-02" db="EMBL/GenBank/DDBJ databases">
        <title>Shinella B3.7 sp. nov., isolated from Sediment (Zhairuo Island).</title>
        <authorList>
            <person name="Chen G."/>
        </authorList>
    </citation>
    <scope>NUCLEOTIDE SEQUENCE [LARGE SCALE GENOMIC DNA]</scope>
    <source>
        <strain evidence="1 2">B3.7</strain>
    </source>
</reference>
<accession>A0ABT0CLJ4</accession>
<keyword evidence="2" id="KW-1185">Reference proteome</keyword>
<protein>
    <submittedName>
        <fullName evidence="1">Uncharacterized protein</fullName>
    </submittedName>
</protein>
<evidence type="ECO:0000313" key="2">
    <source>
        <dbReference type="Proteomes" id="UP001201844"/>
    </source>
</evidence>
<organism evidence="1 2">
    <name type="scientific">Shinella sedimenti</name>
    <dbReference type="NCBI Taxonomy" id="2919913"/>
    <lineage>
        <taxon>Bacteria</taxon>
        <taxon>Pseudomonadati</taxon>
        <taxon>Pseudomonadota</taxon>
        <taxon>Alphaproteobacteria</taxon>
        <taxon>Hyphomicrobiales</taxon>
        <taxon>Rhizobiaceae</taxon>
        <taxon>Shinella</taxon>
    </lineage>
</organism>
<sequence length="164" mass="18376">MGFSARMASRWFAERRIVVHVIRCFAPGTSPNMAEAADSRRISETVLPVLLEKASIFALSPSAILILIDDVFILAPFRGSTGGGRPLGLLRVATRAWLATTHWKQSVSTKMVRQFLIGQKLCSSYLEFQPASLEVKAALRYQAFEAMYARTRFFWGTWCKVEAV</sequence>
<gene>
    <name evidence="1" type="ORF">MKI86_10080</name>
</gene>
<dbReference type="RefSeq" id="WP_241600564.1">
    <property type="nucleotide sequence ID" value="NZ_JAKVIN010000003.1"/>
</dbReference>
<evidence type="ECO:0000313" key="1">
    <source>
        <dbReference type="EMBL" id="MCJ8149482.1"/>
    </source>
</evidence>
<dbReference type="Proteomes" id="UP001201844">
    <property type="component" value="Unassembled WGS sequence"/>
</dbReference>